<gene>
    <name evidence="1" type="ORF">PXEA_LOCUS24326</name>
</gene>
<dbReference type="AlphaFoldDB" id="A0A3S5C2D6"/>
<proteinExistence type="predicted"/>
<reference evidence="1" key="1">
    <citation type="submission" date="2018-11" db="EMBL/GenBank/DDBJ databases">
        <authorList>
            <consortium name="Pathogen Informatics"/>
        </authorList>
    </citation>
    <scope>NUCLEOTIDE SEQUENCE</scope>
</reference>
<dbReference type="EMBL" id="CAAALY010116617">
    <property type="protein sequence ID" value="VEL30886.1"/>
    <property type="molecule type" value="Genomic_DNA"/>
</dbReference>
<evidence type="ECO:0000313" key="1">
    <source>
        <dbReference type="EMBL" id="VEL30886.1"/>
    </source>
</evidence>
<sequence>MLPTPGGQSPAIYASLLTHPSDSACLTGVVTTENQHLGTMGLEPVSYTESGFSAQPQEARERLVSSCYHQLALLNPGLQEEQPSSPIATMYSFPDVVGSSDRLYKSLL</sequence>
<name>A0A3S5C2D6_9PLAT</name>
<keyword evidence="2" id="KW-1185">Reference proteome</keyword>
<protein>
    <submittedName>
        <fullName evidence="1">Uncharacterized protein</fullName>
    </submittedName>
</protein>
<organism evidence="1 2">
    <name type="scientific">Protopolystoma xenopodis</name>
    <dbReference type="NCBI Taxonomy" id="117903"/>
    <lineage>
        <taxon>Eukaryota</taxon>
        <taxon>Metazoa</taxon>
        <taxon>Spiralia</taxon>
        <taxon>Lophotrochozoa</taxon>
        <taxon>Platyhelminthes</taxon>
        <taxon>Monogenea</taxon>
        <taxon>Polyopisthocotylea</taxon>
        <taxon>Polystomatidea</taxon>
        <taxon>Polystomatidae</taxon>
        <taxon>Protopolystoma</taxon>
    </lineage>
</organism>
<dbReference type="Proteomes" id="UP000784294">
    <property type="component" value="Unassembled WGS sequence"/>
</dbReference>
<evidence type="ECO:0000313" key="2">
    <source>
        <dbReference type="Proteomes" id="UP000784294"/>
    </source>
</evidence>
<comment type="caution">
    <text evidence="1">The sequence shown here is derived from an EMBL/GenBank/DDBJ whole genome shotgun (WGS) entry which is preliminary data.</text>
</comment>
<accession>A0A3S5C2D6</accession>